<dbReference type="PRINTS" id="PR00169">
    <property type="entry name" value="KCHANNEL"/>
</dbReference>
<feature type="transmembrane region" description="Helical" evidence="12">
    <location>
        <begin position="153"/>
        <end position="174"/>
    </location>
</feature>
<evidence type="ECO:0000256" key="11">
    <source>
        <dbReference type="SAM" id="MobiDB-lite"/>
    </source>
</evidence>
<evidence type="ECO:0000256" key="4">
    <source>
        <dbReference type="ARBA" id="ARBA00022692"/>
    </source>
</evidence>
<dbReference type="EMBL" id="CYSF01000017">
    <property type="protein sequence ID" value="CUH85802.1"/>
    <property type="molecule type" value="Genomic_DNA"/>
</dbReference>
<proteinExistence type="predicted"/>
<keyword evidence="10" id="KW-0407">Ion channel</keyword>
<keyword evidence="4 12" id="KW-0812">Transmembrane</keyword>
<evidence type="ECO:0000256" key="7">
    <source>
        <dbReference type="ARBA" id="ARBA00022989"/>
    </source>
</evidence>
<evidence type="ECO:0000313" key="14">
    <source>
        <dbReference type="EMBL" id="CUH85802.1"/>
    </source>
</evidence>
<feature type="transmembrane region" description="Helical" evidence="12">
    <location>
        <begin position="215"/>
        <end position="239"/>
    </location>
</feature>
<dbReference type="SUPFAM" id="SSF81324">
    <property type="entry name" value="Voltage-gated potassium channels"/>
    <property type="match status" value="1"/>
</dbReference>
<evidence type="ECO:0000259" key="13">
    <source>
        <dbReference type="Pfam" id="PF00520"/>
    </source>
</evidence>
<keyword evidence="5" id="KW-0631">Potassium channel</keyword>
<dbReference type="Proteomes" id="UP000051681">
    <property type="component" value="Unassembled WGS sequence"/>
</dbReference>
<keyword evidence="2" id="KW-0813">Transport</keyword>
<dbReference type="PANTHER" id="PTHR11537:SF254">
    <property type="entry name" value="POTASSIUM VOLTAGE-GATED CHANNEL PROTEIN SHAB"/>
    <property type="match status" value="1"/>
</dbReference>
<evidence type="ECO:0000256" key="3">
    <source>
        <dbReference type="ARBA" id="ARBA00022538"/>
    </source>
</evidence>
<dbReference type="GO" id="GO:0008076">
    <property type="term" value="C:voltage-gated potassium channel complex"/>
    <property type="evidence" value="ECO:0007669"/>
    <property type="project" value="InterPro"/>
</dbReference>
<comment type="subcellular location">
    <subcellularLocation>
        <location evidence="1">Membrane</location>
        <topology evidence="1">Multi-pass membrane protein</topology>
    </subcellularLocation>
</comment>
<dbReference type="Pfam" id="PF00520">
    <property type="entry name" value="Ion_trans"/>
    <property type="match status" value="1"/>
</dbReference>
<keyword evidence="9 12" id="KW-0472">Membrane</keyword>
<dbReference type="PANTHER" id="PTHR11537">
    <property type="entry name" value="VOLTAGE-GATED POTASSIUM CHANNEL"/>
    <property type="match status" value="1"/>
</dbReference>
<feature type="region of interest" description="Disordered" evidence="11">
    <location>
        <begin position="254"/>
        <end position="276"/>
    </location>
</feature>
<evidence type="ECO:0000256" key="8">
    <source>
        <dbReference type="ARBA" id="ARBA00023065"/>
    </source>
</evidence>
<dbReference type="STRING" id="340021.TM5383_03043"/>
<keyword evidence="6" id="KW-0630">Potassium</keyword>
<feature type="transmembrane region" description="Helical" evidence="12">
    <location>
        <begin position="186"/>
        <end position="203"/>
    </location>
</feature>
<feature type="transmembrane region" description="Helical" evidence="12">
    <location>
        <begin position="58"/>
        <end position="79"/>
    </location>
</feature>
<sequence>MRAADHSETGSAAQKRLRQLLDGRDDRWGAMPVLFLHGLIVASAMSYAMLTVPGLPDWSYTALMAFERFVAVVFAVEYGLRLYAARHRLSYILSIWGIIDLLAWLPLVILELSGAGALRLLRLLLLARMLKLLGHSAAMDRLARAIRSVRHELTLFFVVAALMLYVASVGIYLFEHDAQPDVFTSVPAALWWSVVTLTTVGYGDTVPITTGGRIFTGGIIMLSVGVFAVPAGVITSALISPDIEDIEETLEKIETSEQKTRNQRRAVAKSNKPHTN</sequence>
<feature type="domain" description="Ion transport" evidence="13">
    <location>
        <begin position="38"/>
        <end position="237"/>
    </location>
</feature>
<evidence type="ECO:0000256" key="9">
    <source>
        <dbReference type="ARBA" id="ARBA00023136"/>
    </source>
</evidence>
<organism evidence="14 15">
    <name type="scientific">Thalassovita mediterranea</name>
    <dbReference type="NCBI Taxonomy" id="340021"/>
    <lineage>
        <taxon>Bacteria</taxon>
        <taxon>Pseudomonadati</taxon>
        <taxon>Pseudomonadota</taxon>
        <taxon>Alphaproteobacteria</taxon>
        <taxon>Rhodobacterales</taxon>
        <taxon>Roseobacteraceae</taxon>
        <taxon>Thalassovita</taxon>
    </lineage>
</organism>
<name>A0A0P1GSK9_9RHOB</name>
<keyword evidence="8" id="KW-0406">Ion transport</keyword>
<feature type="transmembrane region" description="Helical" evidence="12">
    <location>
        <begin position="28"/>
        <end position="52"/>
    </location>
</feature>
<reference evidence="14 15" key="1">
    <citation type="submission" date="2015-09" db="EMBL/GenBank/DDBJ databases">
        <authorList>
            <consortium name="Swine Surveillance"/>
        </authorList>
    </citation>
    <scope>NUCLEOTIDE SEQUENCE [LARGE SCALE GENOMIC DNA]</scope>
    <source>
        <strain evidence="14 15">CECT 8383</strain>
    </source>
</reference>
<feature type="compositionally biased region" description="Basic residues" evidence="11">
    <location>
        <begin position="261"/>
        <end position="276"/>
    </location>
</feature>
<gene>
    <name evidence="14" type="ORF">TM5383_03043</name>
</gene>
<dbReference type="RefSeq" id="WP_058319849.1">
    <property type="nucleotide sequence ID" value="NZ_CYSF01000017.1"/>
</dbReference>
<dbReference type="AlphaFoldDB" id="A0A0P1GSK9"/>
<feature type="transmembrane region" description="Helical" evidence="12">
    <location>
        <begin position="116"/>
        <end position="133"/>
    </location>
</feature>
<keyword evidence="15" id="KW-1185">Reference proteome</keyword>
<keyword evidence="3" id="KW-0633">Potassium transport</keyword>
<feature type="transmembrane region" description="Helical" evidence="12">
    <location>
        <begin position="91"/>
        <end position="110"/>
    </location>
</feature>
<evidence type="ECO:0000256" key="5">
    <source>
        <dbReference type="ARBA" id="ARBA00022826"/>
    </source>
</evidence>
<evidence type="ECO:0000256" key="1">
    <source>
        <dbReference type="ARBA" id="ARBA00004141"/>
    </source>
</evidence>
<evidence type="ECO:0000256" key="2">
    <source>
        <dbReference type="ARBA" id="ARBA00022448"/>
    </source>
</evidence>
<evidence type="ECO:0000256" key="12">
    <source>
        <dbReference type="SAM" id="Phobius"/>
    </source>
</evidence>
<evidence type="ECO:0000256" key="6">
    <source>
        <dbReference type="ARBA" id="ARBA00022958"/>
    </source>
</evidence>
<dbReference type="Gene3D" id="1.10.287.70">
    <property type="match status" value="1"/>
</dbReference>
<dbReference type="InterPro" id="IPR028325">
    <property type="entry name" value="VG_K_chnl"/>
</dbReference>
<evidence type="ECO:0000313" key="15">
    <source>
        <dbReference type="Proteomes" id="UP000051681"/>
    </source>
</evidence>
<accession>A0A0P1GSK9</accession>
<protein>
    <submittedName>
        <fullName evidence="14">MlotiK1 channel</fullName>
    </submittedName>
</protein>
<keyword evidence="7 12" id="KW-1133">Transmembrane helix</keyword>
<dbReference type="GO" id="GO:0001508">
    <property type="term" value="P:action potential"/>
    <property type="evidence" value="ECO:0007669"/>
    <property type="project" value="TreeGrafter"/>
</dbReference>
<dbReference type="GO" id="GO:0005249">
    <property type="term" value="F:voltage-gated potassium channel activity"/>
    <property type="evidence" value="ECO:0007669"/>
    <property type="project" value="InterPro"/>
</dbReference>
<evidence type="ECO:0000256" key="10">
    <source>
        <dbReference type="ARBA" id="ARBA00023303"/>
    </source>
</evidence>
<dbReference type="InterPro" id="IPR005821">
    <property type="entry name" value="Ion_trans_dom"/>
</dbReference>